<dbReference type="InterPro" id="IPR032675">
    <property type="entry name" value="LRR_dom_sf"/>
</dbReference>
<dbReference type="PANTHER" id="PTHR33463">
    <property type="entry name" value="NB-ARC DOMAIN-CONTAINING PROTEIN-RELATED"/>
    <property type="match status" value="1"/>
</dbReference>
<dbReference type="PANTHER" id="PTHR33463:SF220">
    <property type="entry name" value="NB-ARC DOMAIN-CONTAINING PROTEIN"/>
    <property type="match status" value="1"/>
</dbReference>
<dbReference type="Gene3D" id="3.80.10.10">
    <property type="entry name" value="Ribonuclease Inhibitor"/>
    <property type="match status" value="2"/>
</dbReference>
<evidence type="ECO:0000256" key="1">
    <source>
        <dbReference type="ARBA" id="ARBA00022737"/>
    </source>
</evidence>
<dbReference type="InterPro" id="IPR050905">
    <property type="entry name" value="Plant_NBS-LRR"/>
</dbReference>
<keyword evidence="4" id="KW-1185">Reference proteome</keyword>
<dbReference type="OMA" id="DHRISKH"/>
<dbReference type="SUPFAM" id="SSF52058">
    <property type="entry name" value="L domain-like"/>
    <property type="match status" value="1"/>
</dbReference>
<dbReference type="EMBL" id="JABCRI010000016">
    <property type="protein sequence ID" value="KAF8392079.1"/>
    <property type="molecule type" value="Genomic_DNA"/>
</dbReference>
<evidence type="ECO:0000313" key="3">
    <source>
        <dbReference type="EMBL" id="KAF8392079.1"/>
    </source>
</evidence>
<accession>A0A834YMW8</accession>
<sequence>MDRLKHLKKDVKRKLDLAQVQQMRPKEEVLFWIQSVEAMEGQVNQIVEEGTQQISHRCISDHCPKNCCSSYKVGKRVAKRLTAVEGLRSTGNFSDVADILLPGDVEALPNRPTVGMDSMFEKVWRCLTEEDEEWNHAITILKKSASEILGMDDEVLPLLKFSYDSLPNGEGFIEEFDDMNEALNQGHHIIGTLKQACLLESGTNEYFFVKMHDIIRDLALWIACECGKRKEKLLVKAGVGLIEAPGIEKWEEAERISLMRSDIRALFEKPTCLNLINLLLNNNRELERISNGFFKSMTCLRVLDLSMSLIEEFPMEITELVELHYLNLSHTPIKKLPGELKNLVKLKYFDLKGTTKLTMIPLKVISRLPRLQVLNLFDSRFWDLEVESWGGDNLREFEFLKHLKALGITIRTVSALQGLLNSQVIKSCLDLEELTVREEENDFFSSLEKLHVKDLPKLKMVRAAAHHSCFQNLSDVFIKDCDALKDLTWLLGLQSLRKLHISSCKGIEEVICGGVEMVKEELATFSRLRESFLRNLPKLKSIYRHALPFLSLEMIDIYGCPELKKLPLDSNSAKNTSMWIRGEKQWWDRSSGGTG</sequence>
<dbReference type="Pfam" id="PF23598">
    <property type="entry name" value="LRR_14"/>
    <property type="match status" value="1"/>
</dbReference>
<proteinExistence type="predicted"/>
<reference evidence="3 4" key="1">
    <citation type="submission" date="2020-04" db="EMBL/GenBank/DDBJ databases">
        <title>Plant Genome Project.</title>
        <authorList>
            <person name="Zhang R.-G."/>
        </authorList>
    </citation>
    <scope>NUCLEOTIDE SEQUENCE [LARGE SCALE GENOMIC DNA]</scope>
    <source>
        <strain evidence="3">YNK0</strain>
        <tissue evidence="3">Leaf</tissue>
    </source>
</reference>
<keyword evidence="1" id="KW-0677">Repeat</keyword>
<evidence type="ECO:0000259" key="2">
    <source>
        <dbReference type="Pfam" id="PF23598"/>
    </source>
</evidence>
<dbReference type="InterPro" id="IPR055414">
    <property type="entry name" value="LRR_R13L4/SHOC2-like"/>
</dbReference>
<protein>
    <recommendedName>
        <fullName evidence="2">Disease resistance R13L4/SHOC-2-like LRR domain-containing protein</fullName>
    </recommendedName>
</protein>
<evidence type="ECO:0000313" key="4">
    <source>
        <dbReference type="Proteomes" id="UP000655225"/>
    </source>
</evidence>
<organism evidence="3 4">
    <name type="scientific">Tetracentron sinense</name>
    <name type="common">Spur-leaf</name>
    <dbReference type="NCBI Taxonomy" id="13715"/>
    <lineage>
        <taxon>Eukaryota</taxon>
        <taxon>Viridiplantae</taxon>
        <taxon>Streptophyta</taxon>
        <taxon>Embryophyta</taxon>
        <taxon>Tracheophyta</taxon>
        <taxon>Spermatophyta</taxon>
        <taxon>Magnoliopsida</taxon>
        <taxon>Trochodendrales</taxon>
        <taxon>Trochodendraceae</taxon>
        <taxon>Tetracentron</taxon>
    </lineage>
</organism>
<feature type="domain" description="Disease resistance R13L4/SHOC-2-like LRR" evidence="2">
    <location>
        <begin position="278"/>
        <end position="534"/>
    </location>
</feature>
<dbReference type="Proteomes" id="UP000655225">
    <property type="component" value="Unassembled WGS sequence"/>
</dbReference>
<comment type="caution">
    <text evidence="3">The sequence shown here is derived from an EMBL/GenBank/DDBJ whole genome shotgun (WGS) entry which is preliminary data.</text>
</comment>
<dbReference type="AlphaFoldDB" id="A0A834YMW8"/>
<name>A0A834YMW8_TETSI</name>
<dbReference type="OrthoDB" id="664960at2759"/>
<gene>
    <name evidence="3" type="ORF">HHK36_022420</name>
</gene>